<comment type="caution">
    <text evidence="1">The sequence shown here is derived from an EMBL/GenBank/DDBJ whole genome shotgun (WGS) entry which is preliminary data.</text>
</comment>
<dbReference type="Proteomes" id="UP000604046">
    <property type="component" value="Unassembled WGS sequence"/>
</dbReference>
<reference evidence="1" key="1">
    <citation type="submission" date="2021-02" db="EMBL/GenBank/DDBJ databases">
        <authorList>
            <person name="Dougan E. K."/>
            <person name="Rhodes N."/>
            <person name="Thang M."/>
            <person name="Chan C."/>
        </authorList>
    </citation>
    <scope>NUCLEOTIDE SEQUENCE</scope>
</reference>
<name>A0A812JIN3_9DINO</name>
<protein>
    <submittedName>
        <fullName evidence="1">Stra6 protein</fullName>
    </submittedName>
</protein>
<organism evidence="1 2">
    <name type="scientific">Symbiodinium natans</name>
    <dbReference type="NCBI Taxonomy" id="878477"/>
    <lineage>
        <taxon>Eukaryota</taxon>
        <taxon>Sar</taxon>
        <taxon>Alveolata</taxon>
        <taxon>Dinophyceae</taxon>
        <taxon>Suessiales</taxon>
        <taxon>Symbiodiniaceae</taxon>
        <taxon>Symbiodinium</taxon>
    </lineage>
</organism>
<proteinExistence type="predicted"/>
<keyword evidence="2" id="KW-1185">Reference proteome</keyword>
<gene>
    <name evidence="1" type="primary">Stra6</name>
    <name evidence="1" type="ORF">SNAT2548_LOCUS6301</name>
</gene>
<dbReference type="OrthoDB" id="421989at2759"/>
<evidence type="ECO:0000313" key="1">
    <source>
        <dbReference type="EMBL" id="CAE7203918.1"/>
    </source>
</evidence>
<accession>A0A812JIN3</accession>
<dbReference type="EMBL" id="CAJNDS010000415">
    <property type="protein sequence ID" value="CAE7203918.1"/>
    <property type="molecule type" value="Genomic_DNA"/>
</dbReference>
<sequence>MAAFEQSHQVVLGMKSMAPKDFEAWQNLAKLPELYDPPQKANQCFTKFMYCAAKSSLCCLIPPARLCLVPCCQNRFADITAGDEWLEQMLKVPSHKNAPEHLKGAWWLQDNIAGEGIITFHDADWQSESTGMKISKYNWTIDAWNLWGLILTCNGYWTGGGHLLETSPNGKWTHITFAETKASHWIYVIQPEDVFKTPDGEVIDVTPGDDMMRISFDSLDTTGGIGFQYLVRRVAYLDESGKLVKTPNHEKLMKVAKSGSQFCCFDCGTHKMNAIQRTQNFRIAKPPKQATMEGERM</sequence>
<evidence type="ECO:0000313" key="2">
    <source>
        <dbReference type="Proteomes" id="UP000604046"/>
    </source>
</evidence>
<dbReference type="AlphaFoldDB" id="A0A812JIN3"/>